<sequence>MVSTNWNTPLPTAHDGARQLFVLVERIPASADEKTVREFFTFCGNIEVLELQQAESGAQRALIKFASAEAAKTALLLSHALINHEAIEVVPLFPEAHEPQTPPAHDTAPQPIQRAPTAADTNYDGKPALYVAHELLAAGYMLGERVLSRASNFDARYRVRDRTQSQARSLDSQYKVTDYLEQWDSKFKVSDRAKNAIDKMQGHPMGQKVLFTVKEAYQSALQLSKDARDIAERKRANDERIFGKFPLPRVPSSGSQSAGQPPAYVAPAAGPVAGPSAEPADYASAAYQAPAEKKN</sequence>
<dbReference type="Proteomes" id="UP001140234">
    <property type="component" value="Unassembled WGS sequence"/>
</dbReference>
<proteinExistence type="predicted"/>
<accession>A0ACC1JMD9</accession>
<evidence type="ECO:0000313" key="2">
    <source>
        <dbReference type="Proteomes" id="UP001140234"/>
    </source>
</evidence>
<evidence type="ECO:0000313" key="1">
    <source>
        <dbReference type="EMBL" id="KAJ2763148.1"/>
    </source>
</evidence>
<name>A0ACC1JMD9_9FUNG</name>
<dbReference type="EMBL" id="JANBUJ010002804">
    <property type="protein sequence ID" value="KAJ2763148.1"/>
    <property type="molecule type" value="Genomic_DNA"/>
</dbReference>
<organism evidence="1 2">
    <name type="scientific">Coemansia nantahalensis</name>
    <dbReference type="NCBI Taxonomy" id="2789366"/>
    <lineage>
        <taxon>Eukaryota</taxon>
        <taxon>Fungi</taxon>
        <taxon>Fungi incertae sedis</taxon>
        <taxon>Zoopagomycota</taxon>
        <taxon>Kickxellomycotina</taxon>
        <taxon>Kickxellomycetes</taxon>
        <taxon>Kickxellales</taxon>
        <taxon>Kickxellaceae</taxon>
        <taxon>Coemansia</taxon>
    </lineage>
</organism>
<reference evidence="1" key="1">
    <citation type="submission" date="2022-07" db="EMBL/GenBank/DDBJ databases">
        <title>Phylogenomic reconstructions and comparative analyses of Kickxellomycotina fungi.</title>
        <authorList>
            <person name="Reynolds N.K."/>
            <person name="Stajich J.E."/>
            <person name="Barry K."/>
            <person name="Grigoriev I.V."/>
            <person name="Crous P."/>
            <person name="Smith M.E."/>
        </authorList>
    </citation>
    <scope>NUCLEOTIDE SEQUENCE</scope>
    <source>
        <strain evidence="1">CBS 109366</strain>
    </source>
</reference>
<comment type="caution">
    <text evidence="1">The sequence shown here is derived from an EMBL/GenBank/DDBJ whole genome shotgun (WGS) entry which is preliminary data.</text>
</comment>
<keyword evidence="2" id="KW-1185">Reference proteome</keyword>
<gene>
    <name evidence="1" type="primary">vip1</name>
    <name evidence="1" type="ORF">IWQ57_005631</name>
</gene>
<protein>
    <submittedName>
        <fullName evidence="1">Protein vip1</fullName>
    </submittedName>
</protein>